<dbReference type="AlphaFoldDB" id="A0A3M0JYL2"/>
<dbReference type="EMBL" id="QRBI01000123">
    <property type="protein sequence ID" value="RMC05251.1"/>
    <property type="molecule type" value="Genomic_DNA"/>
</dbReference>
<reference evidence="1 2" key="1">
    <citation type="submission" date="2018-07" db="EMBL/GenBank/DDBJ databases">
        <title>A high quality draft genome assembly of the barn swallow (H. rustica rustica).</title>
        <authorList>
            <person name="Formenti G."/>
            <person name="Chiara M."/>
            <person name="Poveda L."/>
            <person name="Francoijs K.-J."/>
            <person name="Bonisoli-Alquati A."/>
            <person name="Canova L."/>
            <person name="Gianfranceschi L."/>
            <person name="Horner D.S."/>
            <person name="Saino N."/>
        </authorList>
    </citation>
    <scope>NUCLEOTIDE SEQUENCE [LARGE SCALE GENOMIC DNA]</scope>
    <source>
        <strain evidence="1">Chelidonia</strain>
        <tissue evidence="1">Blood</tissue>
    </source>
</reference>
<keyword evidence="2" id="KW-1185">Reference proteome</keyword>
<sequence length="328" mass="35587">MSQQCAQVAKRANGILAWIRNGVASRSREVILPLYLGLVRPHLECCVQFWALSLGRTLRRLSASRGDNKTETAWPVQQEMDSGVSAVSTYPRGKGSDRRKQLGCLNRVAVFLFSLGKEEEEKEKAGQGNSFCSSLWFSGQETSADAVGRLCSGPDKNLVRWELPMRVSAPHRSLPMHSVCHHSQPGCVEPSYKDLDSGDHVCEFRDYAVARGKPKACGIKRGEVLQTITSSGLTQQVHDPPELRTPELDAALQALLSGTMEGITQPTSCFGVMRKIPAQPGPACAEELSIGMGAAAWDISMKVVFPNSVLIKASTGGTHEAELAMAHD</sequence>
<dbReference type="PANTHER" id="PTHR33332">
    <property type="entry name" value="REVERSE TRANSCRIPTASE DOMAIN-CONTAINING PROTEIN"/>
    <property type="match status" value="1"/>
</dbReference>
<evidence type="ECO:0000313" key="2">
    <source>
        <dbReference type="Proteomes" id="UP000269221"/>
    </source>
</evidence>
<proteinExistence type="predicted"/>
<gene>
    <name evidence="1" type="ORF">DUI87_18436</name>
</gene>
<comment type="caution">
    <text evidence="1">The sequence shown here is derived from an EMBL/GenBank/DDBJ whole genome shotgun (WGS) entry which is preliminary data.</text>
</comment>
<name>A0A3M0JYL2_HIRRU</name>
<dbReference type="Proteomes" id="UP000269221">
    <property type="component" value="Unassembled WGS sequence"/>
</dbReference>
<dbReference type="OrthoDB" id="276744at2759"/>
<evidence type="ECO:0000313" key="1">
    <source>
        <dbReference type="EMBL" id="RMC05251.1"/>
    </source>
</evidence>
<organism evidence="1 2">
    <name type="scientific">Hirundo rustica rustica</name>
    <dbReference type="NCBI Taxonomy" id="333673"/>
    <lineage>
        <taxon>Eukaryota</taxon>
        <taxon>Metazoa</taxon>
        <taxon>Chordata</taxon>
        <taxon>Craniata</taxon>
        <taxon>Vertebrata</taxon>
        <taxon>Euteleostomi</taxon>
        <taxon>Archelosauria</taxon>
        <taxon>Archosauria</taxon>
        <taxon>Dinosauria</taxon>
        <taxon>Saurischia</taxon>
        <taxon>Theropoda</taxon>
        <taxon>Coelurosauria</taxon>
        <taxon>Aves</taxon>
        <taxon>Neognathae</taxon>
        <taxon>Neoaves</taxon>
        <taxon>Telluraves</taxon>
        <taxon>Australaves</taxon>
        <taxon>Passeriformes</taxon>
        <taxon>Sylvioidea</taxon>
        <taxon>Hirundinidae</taxon>
        <taxon>Hirundo</taxon>
    </lineage>
</organism>
<dbReference type="STRING" id="333673.A0A3M0JYL2"/>
<accession>A0A3M0JYL2</accession>
<protein>
    <submittedName>
        <fullName evidence="1">Uncharacterized protein</fullName>
    </submittedName>
</protein>